<feature type="region of interest" description="Disordered" evidence="6">
    <location>
        <begin position="201"/>
        <end position="338"/>
    </location>
</feature>
<dbReference type="SUPFAM" id="SSF82708">
    <property type="entry name" value="R3H domain"/>
    <property type="match status" value="1"/>
</dbReference>
<dbReference type="PANTHER" id="PTHR35800">
    <property type="entry name" value="PROTEIN JAG"/>
    <property type="match status" value="1"/>
</dbReference>
<dbReference type="InterPro" id="IPR001374">
    <property type="entry name" value="R3H_dom"/>
</dbReference>
<dbReference type="GO" id="GO:0003723">
    <property type="term" value="F:RNA binding"/>
    <property type="evidence" value="ECO:0007669"/>
    <property type="project" value="UniProtKB-KW"/>
</dbReference>
<reference evidence="8 9" key="1">
    <citation type="journal article" date="2016" name="Nat. Commun.">
        <title>Thousands of microbial genomes shed light on interconnected biogeochemical processes in an aquifer system.</title>
        <authorList>
            <person name="Anantharaman K."/>
            <person name="Brown C.T."/>
            <person name="Hug L.A."/>
            <person name="Sharon I."/>
            <person name="Castelle C.J."/>
            <person name="Probst A.J."/>
            <person name="Thomas B.C."/>
            <person name="Singh A."/>
            <person name="Wilkins M.J."/>
            <person name="Karaoz U."/>
            <person name="Brodie E.L."/>
            <person name="Williams K.H."/>
            <person name="Hubbard S.S."/>
            <person name="Banfield J.F."/>
        </authorList>
    </citation>
    <scope>NUCLEOTIDE SEQUENCE [LARGE SCALE GENOMIC DNA]</scope>
</reference>
<keyword evidence="2" id="KW-0694">RNA-binding</keyword>
<accession>A0A1F5R4B7</accession>
<dbReference type="SMART" id="SM01245">
    <property type="entry name" value="Jag_N"/>
    <property type="match status" value="1"/>
</dbReference>
<dbReference type="EMBL" id="MFFM01000042">
    <property type="protein sequence ID" value="OGF09312.1"/>
    <property type="molecule type" value="Genomic_DNA"/>
</dbReference>
<dbReference type="GO" id="GO:0008360">
    <property type="term" value="P:regulation of cell shape"/>
    <property type="evidence" value="ECO:0007669"/>
    <property type="project" value="UniProtKB-KW"/>
</dbReference>
<dbReference type="InterPro" id="IPR038247">
    <property type="entry name" value="Jag_N_dom_sf"/>
</dbReference>
<keyword evidence="5" id="KW-0961">Cell wall biogenesis/degradation</keyword>
<feature type="compositionally biased region" description="Polar residues" evidence="6">
    <location>
        <begin position="303"/>
        <end position="316"/>
    </location>
</feature>
<evidence type="ECO:0000256" key="4">
    <source>
        <dbReference type="ARBA" id="ARBA00023186"/>
    </source>
</evidence>
<dbReference type="InterPro" id="IPR036867">
    <property type="entry name" value="R3H_dom_sf"/>
</dbReference>
<dbReference type="NCBIfam" id="NF041568">
    <property type="entry name" value="Jag_EloR"/>
    <property type="match status" value="1"/>
</dbReference>
<feature type="domain" description="R3H" evidence="7">
    <location>
        <begin position="138"/>
        <end position="204"/>
    </location>
</feature>
<sequence>MSVFIEKEAKTVEQAIDKGLAQMGIHREDVEIEIVSLGSAGFLGIFGGKPAKVRLKVLPQPRVKRLVEGILEKMDIPGMVSSFHEEGNLLVATIDSFEGEKYLQANQGAAITAMEYLINKIYRDSEYEVRLDIGGFREKQNDDLKTRALQLAAKVKESGQEHKMEPMPPHQRKIVHKTLENNPDVKTFAVGNADFRRVIIAPRLPGDKPGQRGTPSAPRHEGGDRGKFRGAPKGRGPQPRPAGKVQPQARPVPPKPQSAGKVQPQARPVPPKPQPARERPAPRPVNDFKSRSKSPKGPRPQTAVKTDNSLRSTTVASGMASRPAEPFVPRGKKAKGGR</sequence>
<dbReference type="InterPro" id="IPR015946">
    <property type="entry name" value="KH_dom-like_a/b"/>
</dbReference>
<dbReference type="AlphaFoldDB" id="A0A1F5R4B7"/>
<dbReference type="PANTHER" id="PTHR35800:SF1">
    <property type="entry name" value="RNA-BINDING PROTEIN KHPB"/>
    <property type="match status" value="1"/>
</dbReference>
<dbReference type="Gene3D" id="3.30.1370.50">
    <property type="entry name" value="R3H-like domain"/>
    <property type="match status" value="1"/>
</dbReference>
<comment type="caution">
    <text evidence="8">The sequence shown here is derived from an EMBL/GenBank/DDBJ whole genome shotgun (WGS) entry which is preliminary data.</text>
</comment>
<evidence type="ECO:0000313" key="9">
    <source>
        <dbReference type="Proteomes" id="UP000177230"/>
    </source>
</evidence>
<dbReference type="InterPro" id="IPR034079">
    <property type="entry name" value="R3H_KhpB"/>
</dbReference>
<evidence type="ECO:0000256" key="5">
    <source>
        <dbReference type="ARBA" id="ARBA00023316"/>
    </source>
</evidence>
<dbReference type="SMART" id="SM00393">
    <property type="entry name" value="R3H"/>
    <property type="match status" value="1"/>
</dbReference>
<name>A0A1F5R4B7_9BACT</name>
<evidence type="ECO:0000256" key="6">
    <source>
        <dbReference type="SAM" id="MobiDB-lite"/>
    </source>
</evidence>
<gene>
    <name evidence="8" type="ORF">A2024_08470</name>
</gene>
<evidence type="ECO:0000259" key="7">
    <source>
        <dbReference type="PROSITE" id="PS51061"/>
    </source>
</evidence>
<protein>
    <recommendedName>
        <fullName evidence="7">R3H domain-containing protein</fullName>
    </recommendedName>
</protein>
<dbReference type="Gene3D" id="3.30.30.80">
    <property type="entry name" value="probable RNA-binding protein from clostridium symbiosum atcc 14940"/>
    <property type="match status" value="1"/>
</dbReference>
<evidence type="ECO:0000256" key="2">
    <source>
        <dbReference type="ARBA" id="ARBA00022884"/>
    </source>
</evidence>
<keyword evidence="3" id="KW-0133">Cell shape</keyword>
<feature type="compositionally biased region" description="Basic and acidic residues" evidence="6">
    <location>
        <begin position="218"/>
        <end position="227"/>
    </location>
</feature>
<feature type="compositionally biased region" description="Basic and acidic residues" evidence="6">
    <location>
        <begin position="275"/>
        <end position="290"/>
    </location>
</feature>
<dbReference type="Pfam" id="PF14804">
    <property type="entry name" value="Jag_N"/>
    <property type="match status" value="1"/>
</dbReference>
<evidence type="ECO:0000313" key="8">
    <source>
        <dbReference type="EMBL" id="OGF09312.1"/>
    </source>
</evidence>
<organism evidence="8 9">
    <name type="scientific">Candidatus Edwardsbacteria bacterium GWF2_54_11</name>
    <dbReference type="NCBI Taxonomy" id="1817851"/>
    <lineage>
        <taxon>Bacteria</taxon>
        <taxon>Candidatus Edwardsiibacteriota</taxon>
    </lineage>
</organism>
<evidence type="ECO:0000256" key="1">
    <source>
        <dbReference type="ARBA" id="ARBA00022490"/>
    </source>
</evidence>
<dbReference type="GO" id="GO:0071555">
    <property type="term" value="P:cell wall organization"/>
    <property type="evidence" value="ECO:0007669"/>
    <property type="project" value="UniProtKB-KW"/>
</dbReference>
<evidence type="ECO:0000256" key="3">
    <source>
        <dbReference type="ARBA" id="ARBA00022960"/>
    </source>
</evidence>
<proteinExistence type="predicted"/>
<dbReference type="InterPro" id="IPR032782">
    <property type="entry name" value="KhpB_N"/>
</dbReference>
<keyword evidence="4" id="KW-0143">Chaperone</keyword>
<dbReference type="InterPro" id="IPR039247">
    <property type="entry name" value="KhpB"/>
</dbReference>
<keyword evidence="1" id="KW-0963">Cytoplasm</keyword>
<dbReference type="Pfam" id="PF01424">
    <property type="entry name" value="R3H"/>
    <property type="match status" value="1"/>
</dbReference>
<dbReference type="CDD" id="cd02644">
    <property type="entry name" value="R3H_jag"/>
    <property type="match status" value="1"/>
</dbReference>
<dbReference type="Gene3D" id="3.30.300.20">
    <property type="match status" value="1"/>
</dbReference>
<dbReference type="Proteomes" id="UP000177230">
    <property type="component" value="Unassembled WGS sequence"/>
</dbReference>
<dbReference type="PROSITE" id="PS51061">
    <property type="entry name" value="R3H"/>
    <property type="match status" value="1"/>
</dbReference>